<proteinExistence type="predicted"/>
<dbReference type="Proteomes" id="UP000805614">
    <property type="component" value="Unassembled WGS sequence"/>
</dbReference>
<dbReference type="SUPFAM" id="SSF48452">
    <property type="entry name" value="TPR-like"/>
    <property type="match status" value="1"/>
</dbReference>
<feature type="domain" description="Bacterial transcriptional activator" evidence="1">
    <location>
        <begin position="100"/>
        <end position="240"/>
    </location>
</feature>
<dbReference type="EMBL" id="JABVEC010000003">
    <property type="protein sequence ID" value="MBC6465079.1"/>
    <property type="molecule type" value="Genomic_DNA"/>
</dbReference>
<sequence length="240" mass="26885">MLSDVSDGTARVQLLSSFACRIDESEVMLAEFPRNLVALLALEDRRVPRALIAERLWPDIEPEAAAKRLRQTLWRIRRLTADRVVRASQDTVGLAEGVRVDIEEAVTLARHILSPEAVNDELAAIGDWRPLGLPLLPGCESEEVYLARQRWDRLRLLALERLAEASLAQGRIPDAIELASVAIAVDDLNEGLHRLLVRANLARRDIATAKRIHAGYSLLLREELDVEPSPEFRSIFATPR</sequence>
<reference evidence="2 3" key="1">
    <citation type="submission" date="2020-06" db="EMBL/GenBank/DDBJ databases">
        <title>Actinomadura xiongansis sp. nov., isolated from soil of Baiyangdian.</title>
        <authorList>
            <person name="Zhang X."/>
        </authorList>
    </citation>
    <scope>NUCLEOTIDE SEQUENCE [LARGE SCALE GENOMIC DNA]</scope>
    <source>
        <strain evidence="2 3">HBUM206468</strain>
    </source>
</reference>
<evidence type="ECO:0000313" key="3">
    <source>
        <dbReference type="Proteomes" id="UP000805614"/>
    </source>
</evidence>
<dbReference type="Gene3D" id="1.10.10.10">
    <property type="entry name" value="Winged helix-like DNA-binding domain superfamily/Winged helix DNA-binding domain"/>
    <property type="match status" value="1"/>
</dbReference>
<comment type="caution">
    <text evidence="2">The sequence shown here is derived from an EMBL/GenBank/DDBJ whole genome shotgun (WGS) entry which is preliminary data.</text>
</comment>
<dbReference type="PANTHER" id="PTHR35807">
    <property type="entry name" value="TRANSCRIPTIONAL REGULATOR REDD-RELATED"/>
    <property type="match status" value="1"/>
</dbReference>
<protein>
    <recommendedName>
        <fullName evidence="1">Bacterial transcriptional activator domain-containing protein</fullName>
    </recommendedName>
</protein>
<name>A0ABR7LJQ4_9ACTN</name>
<accession>A0ABR7LJQ4</accession>
<evidence type="ECO:0000259" key="1">
    <source>
        <dbReference type="SMART" id="SM01043"/>
    </source>
</evidence>
<dbReference type="InterPro" id="IPR005158">
    <property type="entry name" value="BTAD"/>
</dbReference>
<keyword evidence="3" id="KW-1185">Reference proteome</keyword>
<dbReference type="InterPro" id="IPR051677">
    <property type="entry name" value="AfsR-DnrI-RedD_regulator"/>
</dbReference>
<organism evidence="2 3">
    <name type="scientific">Actinomadura alba</name>
    <dbReference type="NCBI Taxonomy" id="406431"/>
    <lineage>
        <taxon>Bacteria</taxon>
        <taxon>Bacillati</taxon>
        <taxon>Actinomycetota</taxon>
        <taxon>Actinomycetes</taxon>
        <taxon>Streptosporangiales</taxon>
        <taxon>Thermomonosporaceae</taxon>
        <taxon>Actinomadura</taxon>
    </lineage>
</organism>
<dbReference type="Gene3D" id="1.25.40.10">
    <property type="entry name" value="Tetratricopeptide repeat domain"/>
    <property type="match status" value="1"/>
</dbReference>
<dbReference type="RefSeq" id="WP_187242096.1">
    <property type="nucleotide sequence ID" value="NZ_BAAAOK010000017.1"/>
</dbReference>
<gene>
    <name evidence="2" type="ORF">HKK74_06175</name>
</gene>
<dbReference type="InterPro" id="IPR011990">
    <property type="entry name" value="TPR-like_helical_dom_sf"/>
</dbReference>
<dbReference type="InterPro" id="IPR036388">
    <property type="entry name" value="WH-like_DNA-bd_sf"/>
</dbReference>
<evidence type="ECO:0000313" key="2">
    <source>
        <dbReference type="EMBL" id="MBC6465079.1"/>
    </source>
</evidence>
<dbReference type="SMART" id="SM01043">
    <property type="entry name" value="BTAD"/>
    <property type="match status" value="1"/>
</dbReference>
<dbReference type="Pfam" id="PF03704">
    <property type="entry name" value="BTAD"/>
    <property type="match status" value="1"/>
</dbReference>